<proteinExistence type="predicted"/>
<accession>A0A2U1Q6J9</accession>
<comment type="caution">
    <text evidence="1">The sequence shown here is derived from an EMBL/GenBank/DDBJ whole genome shotgun (WGS) entry which is preliminary data.</text>
</comment>
<reference evidence="1 2" key="1">
    <citation type="journal article" date="2018" name="Mol. Plant">
        <title>The genome of Artemisia annua provides insight into the evolution of Asteraceae family and artemisinin biosynthesis.</title>
        <authorList>
            <person name="Shen Q."/>
            <person name="Zhang L."/>
            <person name="Liao Z."/>
            <person name="Wang S."/>
            <person name="Yan T."/>
            <person name="Shi P."/>
            <person name="Liu M."/>
            <person name="Fu X."/>
            <person name="Pan Q."/>
            <person name="Wang Y."/>
            <person name="Lv Z."/>
            <person name="Lu X."/>
            <person name="Zhang F."/>
            <person name="Jiang W."/>
            <person name="Ma Y."/>
            <person name="Chen M."/>
            <person name="Hao X."/>
            <person name="Li L."/>
            <person name="Tang Y."/>
            <person name="Lv G."/>
            <person name="Zhou Y."/>
            <person name="Sun X."/>
            <person name="Brodelius P.E."/>
            <person name="Rose J.K.C."/>
            <person name="Tang K."/>
        </authorList>
    </citation>
    <scope>NUCLEOTIDE SEQUENCE [LARGE SCALE GENOMIC DNA]</scope>
    <source>
        <strain evidence="2">cv. Huhao1</strain>
        <tissue evidence="1">Leaf</tissue>
    </source>
</reference>
<evidence type="ECO:0000313" key="1">
    <source>
        <dbReference type="EMBL" id="PWA93640.1"/>
    </source>
</evidence>
<sequence>MDAYFNPVFKNKHHLLGKVTYWLMKIQVPMMTNIRFERLACHQTRSYRLGLMYMSPMSHLLLTDHMLHLYWWLQIMTPLSNRFPTVGVSIGDTQMAGRSVMLDFAAGLIRHEVNVEPDGTEWANDIVHEIGGNKSFAPANGASVSGSRKRKQPEVTGYLAIALNRYASLLTVKKTAAKGKAAKDPNKPKRPACAFFVFM</sequence>
<protein>
    <submittedName>
        <fullName evidence="1">High mobility group box domain-containing protein</fullName>
    </submittedName>
</protein>
<dbReference type="AlphaFoldDB" id="A0A2U1Q6J9"/>
<gene>
    <name evidence="1" type="ORF">CTI12_AA068470</name>
</gene>
<dbReference type="Proteomes" id="UP000245207">
    <property type="component" value="Unassembled WGS sequence"/>
</dbReference>
<keyword evidence="2" id="KW-1185">Reference proteome</keyword>
<name>A0A2U1Q6J9_ARTAN</name>
<dbReference type="EMBL" id="PKPP01000371">
    <property type="protein sequence ID" value="PWA93640.1"/>
    <property type="molecule type" value="Genomic_DNA"/>
</dbReference>
<evidence type="ECO:0000313" key="2">
    <source>
        <dbReference type="Proteomes" id="UP000245207"/>
    </source>
</evidence>
<organism evidence="1 2">
    <name type="scientific">Artemisia annua</name>
    <name type="common">Sweet wormwood</name>
    <dbReference type="NCBI Taxonomy" id="35608"/>
    <lineage>
        <taxon>Eukaryota</taxon>
        <taxon>Viridiplantae</taxon>
        <taxon>Streptophyta</taxon>
        <taxon>Embryophyta</taxon>
        <taxon>Tracheophyta</taxon>
        <taxon>Spermatophyta</taxon>
        <taxon>Magnoliopsida</taxon>
        <taxon>eudicotyledons</taxon>
        <taxon>Gunneridae</taxon>
        <taxon>Pentapetalae</taxon>
        <taxon>asterids</taxon>
        <taxon>campanulids</taxon>
        <taxon>Asterales</taxon>
        <taxon>Asteraceae</taxon>
        <taxon>Asteroideae</taxon>
        <taxon>Anthemideae</taxon>
        <taxon>Artemisiinae</taxon>
        <taxon>Artemisia</taxon>
    </lineage>
</organism>